<evidence type="ECO:0000256" key="1">
    <source>
        <dbReference type="SAM" id="MobiDB-lite"/>
    </source>
</evidence>
<evidence type="ECO:0000313" key="2">
    <source>
        <dbReference type="EMBL" id="HAN25387.1"/>
    </source>
</evidence>
<name>A0A3C1KFD1_9MICO</name>
<dbReference type="EMBL" id="DMNG01000220">
    <property type="protein sequence ID" value="HAN25387.1"/>
    <property type="molecule type" value="Genomic_DNA"/>
</dbReference>
<protein>
    <submittedName>
        <fullName evidence="2">Uncharacterized protein</fullName>
    </submittedName>
</protein>
<sequence>MTSPGSVSTTGVGAAEITPPTRGVEVMRAGAASGRRMTGAIAALPAMPSPRCVLTVGVGSTVAPLSGVPMTTSVS</sequence>
<reference evidence="2 3" key="1">
    <citation type="journal article" date="2018" name="Nat. Biotechnol.">
        <title>A standardized bacterial taxonomy based on genome phylogeny substantially revises the tree of life.</title>
        <authorList>
            <person name="Parks D.H."/>
            <person name="Chuvochina M."/>
            <person name="Waite D.W."/>
            <person name="Rinke C."/>
            <person name="Skarshewski A."/>
            <person name="Chaumeil P.A."/>
            <person name="Hugenholtz P."/>
        </authorList>
    </citation>
    <scope>NUCLEOTIDE SEQUENCE [LARGE SCALE GENOMIC DNA]</scope>
    <source>
        <strain evidence="2">UBA9152</strain>
    </source>
</reference>
<feature type="region of interest" description="Disordered" evidence="1">
    <location>
        <begin position="1"/>
        <end position="21"/>
    </location>
</feature>
<accession>A0A3C1KFD1</accession>
<comment type="caution">
    <text evidence="2">The sequence shown here is derived from an EMBL/GenBank/DDBJ whole genome shotgun (WGS) entry which is preliminary data.</text>
</comment>
<gene>
    <name evidence="2" type="ORF">DCP95_12620</name>
</gene>
<evidence type="ECO:0000313" key="3">
    <source>
        <dbReference type="Proteomes" id="UP000257479"/>
    </source>
</evidence>
<dbReference type="AlphaFoldDB" id="A0A3C1KFD1"/>
<feature type="compositionally biased region" description="Polar residues" evidence="1">
    <location>
        <begin position="1"/>
        <end position="11"/>
    </location>
</feature>
<organism evidence="2 3">
    <name type="scientific">Microbacterium ginsengisoli</name>
    <dbReference type="NCBI Taxonomy" id="400772"/>
    <lineage>
        <taxon>Bacteria</taxon>
        <taxon>Bacillati</taxon>
        <taxon>Actinomycetota</taxon>
        <taxon>Actinomycetes</taxon>
        <taxon>Micrococcales</taxon>
        <taxon>Microbacteriaceae</taxon>
        <taxon>Microbacterium</taxon>
    </lineage>
</organism>
<dbReference type="Proteomes" id="UP000257479">
    <property type="component" value="Unassembled WGS sequence"/>
</dbReference>
<proteinExistence type="predicted"/>